<reference evidence="6 7" key="1">
    <citation type="submission" date="2019-04" db="EMBL/GenBank/DDBJ databases">
        <title>Friends and foes A comparative genomics study of 23 Aspergillus species from section Flavi.</title>
        <authorList>
            <consortium name="DOE Joint Genome Institute"/>
            <person name="Kjaerbolling I."/>
            <person name="Vesth T."/>
            <person name="Frisvad J.C."/>
            <person name="Nybo J.L."/>
            <person name="Theobald S."/>
            <person name="Kildgaard S."/>
            <person name="Isbrandt T."/>
            <person name="Kuo A."/>
            <person name="Sato A."/>
            <person name="Lyhne E.K."/>
            <person name="Kogle M.E."/>
            <person name="Wiebenga A."/>
            <person name="Kun R.S."/>
            <person name="Lubbers R.J."/>
            <person name="Makela M.R."/>
            <person name="Barry K."/>
            <person name="Chovatia M."/>
            <person name="Clum A."/>
            <person name="Daum C."/>
            <person name="Haridas S."/>
            <person name="He G."/>
            <person name="LaButti K."/>
            <person name="Lipzen A."/>
            <person name="Mondo S."/>
            <person name="Riley R."/>
            <person name="Salamov A."/>
            <person name="Simmons B.A."/>
            <person name="Magnuson J.K."/>
            <person name="Henrissat B."/>
            <person name="Mortensen U.H."/>
            <person name="Larsen T.O."/>
            <person name="Devries R.P."/>
            <person name="Grigoriev I.V."/>
            <person name="Machida M."/>
            <person name="Baker S.E."/>
            <person name="Andersen M.R."/>
        </authorList>
    </citation>
    <scope>NUCLEOTIDE SEQUENCE [LARGE SCALE GENOMIC DNA]</scope>
    <source>
        <strain evidence="6 7">CBS 151.66</strain>
    </source>
</reference>
<dbReference type="PANTHER" id="PTHR43986">
    <property type="entry name" value="ELONGATION FACTOR 1-GAMMA"/>
    <property type="match status" value="1"/>
</dbReference>
<keyword evidence="6" id="KW-0808">Transferase</keyword>
<dbReference type="InterPro" id="IPR004046">
    <property type="entry name" value="GST_C"/>
</dbReference>
<evidence type="ECO:0000256" key="1">
    <source>
        <dbReference type="ARBA" id="ARBA00007409"/>
    </source>
</evidence>
<dbReference type="InterPro" id="IPR010987">
    <property type="entry name" value="Glutathione-S-Trfase_C-like"/>
</dbReference>
<proteinExistence type="inferred from homology"/>
<dbReference type="InterPro" id="IPR004045">
    <property type="entry name" value="Glutathione_S-Trfase_N"/>
</dbReference>
<accession>A0A5N5WJ21</accession>
<comment type="similarity">
    <text evidence="1 2">Belongs to the GST superfamily.</text>
</comment>
<dbReference type="PANTHER" id="PTHR43986:SF1">
    <property type="entry name" value="ELONGATION FACTOR 1-GAMMA"/>
    <property type="match status" value="1"/>
</dbReference>
<dbReference type="Proteomes" id="UP000326565">
    <property type="component" value="Unassembled WGS sequence"/>
</dbReference>
<dbReference type="FunFam" id="3.40.30.10:FF:000142">
    <property type="entry name" value="Elongation factor 1 gamma"/>
    <property type="match status" value="1"/>
</dbReference>
<feature type="transmembrane region" description="Helical" evidence="3">
    <location>
        <begin position="157"/>
        <end position="175"/>
    </location>
</feature>
<feature type="domain" description="GST C-terminal" evidence="5">
    <location>
        <begin position="88"/>
        <end position="213"/>
    </location>
</feature>
<dbReference type="InterPro" id="IPR040079">
    <property type="entry name" value="Glutathione_S-Trfase"/>
</dbReference>
<dbReference type="OrthoDB" id="249703at2759"/>
<dbReference type="GO" id="GO:0016740">
    <property type="term" value="F:transferase activity"/>
    <property type="evidence" value="ECO:0007669"/>
    <property type="project" value="UniProtKB-KW"/>
</dbReference>
<keyword evidence="7" id="KW-1185">Reference proteome</keyword>
<dbReference type="Gene3D" id="3.40.30.10">
    <property type="entry name" value="Glutaredoxin"/>
    <property type="match status" value="1"/>
</dbReference>
<evidence type="ECO:0000259" key="4">
    <source>
        <dbReference type="PROSITE" id="PS50404"/>
    </source>
</evidence>
<protein>
    <submittedName>
        <fullName evidence="6">Glutathione S-transferase</fullName>
    </submittedName>
</protein>
<dbReference type="InterPro" id="IPR036282">
    <property type="entry name" value="Glutathione-S-Trfase_C_sf"/>
</dbReference>
<dbReference type="InterPro" id="IPR050802">
    <property type="entry name" value="EF-GSTs"/>
</dbReference>
<sequence length="226" mass="25101">MPFGTLYTHNPNPRSTAILAVAKANGLDLDVIYAEKSNPEAYAKLLKVNPTGQVPVFVGADGYILTECIPIALYITSQKDTSTLLGSSRRDYYNILRWMSFANSDLLPAIGGILLPLIGRRQIIAQDADDSLKALRARCQVVNQHLRFRRFLASGQVSIADFFVVGILAGAFMGFRRVMEVDYPDLTRWFQEVYNVPLYREVAGELPSYDLPFPVEAGEKALSNGH</sequence>
<dbReference type="PROSITE" id="PS50404">
    <property type="entry name" value="GST_NTER"/>
    <property type="match status" value="1"/>
</dbReference>
<evidence type="ECO:0000313" key="7">
    <source>
        <dbReference type="Proteomes" id="UP000326565"/>
    </source>
</evidence>
<dbReference type="SFLD" id="SFLDS00019">
    <property type="entry name" value="Glutathione_Transferase_(cytos"/>
    <property type="match status" value="1"/>
</dbReference>
<feature type="domain" description="GST N-terminal" evidence="4">
    <location>
        <begin position="2"/>
        <end position="83"/>
    </location>
</feature>
<keyword evidence="3" id="KW-0472">Membrane</keyword>
<dbReference type="SFLD" id="SFLDG00358">
    <property type="entry name" value="Main_(cytGST)"/>
    <property type="match status" value="1"/>
</dbReference>
<dbReference type="EMBL" id="ML732566">
    <property type="protein sequence ID" value="KAB8067112.1"/>
    <property type="molecule type" value="Genomic_DNA"/>
</dbReference>
<dbReference type="Pfam" id="PF00043">
    <property type="entry name" value="GST_C"/>
    <property type="match status" value="1"/>
</dbReference>
<evidence type="ECO:0000256" key="2">
    <source>
        <dbReference type="RuleBase" id="RU003494"/>
    </source>
</evidence>
<keyword evidence="3" id="KW-0812">Transmembrane</keyword>
<gene>
    <name evidence="6" type="ORF">BDV29DRAFT_200709</name>
</gene>
<keyword evidence="3" id="KW-1133">Transmembrane helix</keyword>
<dbReference type="GO" id="GO:0005737">
    <property type="term" value="C:cytoplasm"/>
    <property type="evidence" value="ECO:0007669"/>
    <property type="project" value="TreeGrafter"/>
</dbReference>
<dbReference type="AlphaFoldDB" id="A0A5N5WJ21"/>
<dbReference type="Gene3D" id="1.20.1050.10">
    <property type="match status" value="1"/>
</dbReference>
<dbReference type="GO" id="GO:0005634">
    <property type="term" value="C:nucleus"/>
    <property type="evidence" value="ECO:0007669"/>
    <property type="project" value="TreeGrafter"/>
</dbReference>
<evidence type="ECO:0000259" key="5">
    <source>
        <dbReference type="PROSITE" id="PS50405"/>
    </source>
</evidence>
<evidence type="ECO:0000313" key="6">
    <source>
        <dbReference type="EMBL" id="KAB8067112.1"/>
    </source>
</evidence>
<dbReference type="CDD" id="cd03044">
    <property type="entry name" value="GST_N_EF1Bgamma"/>
    <property type="match status" value="1"/>
</dbReference>
<dbReference type="PROSITE" id="PS50405">
    <property type="entry name" value="GST_CTER"/>
    <property type="match status" value="1"/>
</dbReference>
<dbReference type="SUPFAM" id="SSF47616">
    <property type="entry name" value="GST C-terminal domain-like"/>
    <property type="match status" value="1"/>
</dbReference>
<dbReference type="Pfam" id="PF02798">
    <property type="entry name" value="GST_N"/>
    <property type="match status" value="1"/>
</dbReference>
<dbReference type="InterPro" id="IPR036249">
    <property type="entry name" value="Thioredoxin-like_sf"/>
</dbReference>
<dbReference type="SUPFAM" id="SSF52833">
    <property type="entry name" value="Thioredoxin-like"/>
    <property type="match status" value="1"/>
</dbReference>
<evidence type="ECO:0000256" key="3">
    <source>
        <dbReference type="SAM" id="Phobius"/>
    </source>
</evidence>
<name>A0A5N5WJ21_9EURO</name>
<organism evidence="6 7">
    <name type="scientific">Aspergillus leporis</name>
    <dbReference type="NCBI Taxonomy" id="41062"/>
    <lineage>
        <taxon>Eukaryota</taxon>
        <taxon>Fungi</taxon>
        <taxon>Dikarya</taxon>
        <taxon>Ascomycota</taxon>
        <taxon>Pezizomycotina</taxon>
        <taxon>Eurotiomycetes</taxon>
        <taxon>Eurotiomycetidae</taxon>
        <taxon>Eurotiales</taxon>
        <taxon>Aspergillaceae</taxon>
        <taxon>Aspergillus</taxon>
        <taxon>Aspergillus subgen. Circumdati</taxon>
    </lineage>
</organism>